<protein>
    <recommendedName>
        <fullName evidence="3">methylated-DNA--[protein]-cysteine S-methyltransferase</fullName>
        <ecNumber evidence="3">2.1.1.63</ecNumber>
    </recommendedName>
</protein>
<dbReference type="GO" id="GO:0003908">
    <property type="term" value="F:methylated-DNA-[protein]-cysteine S-methyltransferase activity"/>
    <property type="evidence" value="ECO:0007669"/>
    <property type="project" value="UniProtKB-EC"/>
</dbReference>
<dbReference type="InterPro" id="IPR036217">
    <property type="entry name" value="MethylDNA_cys_MeTrfase_DNAb"/>
</dbReference>
<keyword evidence="6" id="KW-0227">DNA damage</keyword>
<evidence type="ECO:0000256" key="5">
    <source>
        <dbReference type="ARBA" id="ARBA00022679"/>
    </source>
</evidence>
<organism evidence="10 11">
    <name type="scientific">Candidatus Gottesmanbacteria bacterium GW2011_GWC2_39_8</name>
    <dbReference type="NCBI Taxonomy" id="1618450"/>
    <lineage>
        <taxon>Bacteria</taxon>
        <taxon>Candidatus Gottesmaniibacteriota</taxon>
    </lineage>
</organism>
<dbReference type="PROSITE" id="PS00374">
    <property type="entry name" value="MGMT"/>
    <property type="match status" value="1"/>
</dbReference>
<comment type="catalytic activity">
    <reaction evidence="8">
        <text>a 6-O-methyl-2'-deoxyguanosine in DNA + L-cysteinyl-[protein] = S-methyl-L-cysteinyl-[protein] + a 2'-deoxyguanosine in DNA</text>
        <dbReference type="Rhea" id="RHEA:24000"/>
        <dbReference type="Rhea" id="RHEA-COMP:10131"/>
        <dbReference type="Rhea" id="RHEA-COMP:10132"/>
        <dbReference type="Rhea" id="RHEA-COMP:11367"/>
        <dbReference type="Rhea" id="RHEA-COMP:11368"/>
        <dbReference type="ChEBI" id="CHEBI:29950"/>
        <dbReference type="ChEBI" id="CHEBI:82612"/>
        <dbReference type="ChEBI" id="CHEBI:85445"/>
        <dbReference type="ChEBI" id="CHEBI:85448"/>
        <dbReference type="EC" id="2.1.1.63"/>
    </reaction>
</comment>
<name>A0A0G0PT26_9BACT</name>
<evidence type="ECO:0000256" key="6">
    <source>
        <dbReference type="ARBA" id="ARBA00022763"/>
    </source>
</evidence>
<dbReference type="EMBL" id="LBXN01000074">
    <property type="protein sequence ID" value="KKR31319.1"/>
    <property type="molecule type" value="Genomic_DNA"/>
</dbReference>
<dbReference type="InterPro" id="IPR001497">
    <property type="entry name" value="MethylDNA_cys_MeTrfase_AS"/>
</dbReference>
<dbReference type="CDD" id="cd06445">
    <property type="entry name" value="ATase"/>
    <property type="match status" value="1"/>
</dbReference>
<comment type="catalytic activity">
    <reaction evidence="1">
        <text>a 4-O-methyl-thymidine in DNA + L-cysteinyl-[protein] = a thymidine in DNA + S-methyl-L-cysteinyl-[protein]</text>
        <dbReference type="Rhea" id="RHEA:53428"/>
        <dbReference type="Rhea" id="RHEA-COMP:10131"/>
        <dbReference type="Rhea" id="RHEA-COMP:10132"/>
        <dbReference type="Rhea" id="RHEA-COMP:13555"/>
        <dbReference type="Rhea" id="RHEA-COMP:13556"/>
        <dbReference type="ChEBI" id="CHEBI:29950"/>
        <dbReference type="ChEBI" id="CHEBI:82612"/>
        <dbReference type="ChEBI" id="CHEBI:137386"/>
        <dbReference type="ChEBI" id="CHEBI:137387"/>
        <dbReference type="EC" id="2.1.1.63"/>
    </reaction>
</comment>
<reference evidence="10 11" key="1">
    <citation type="journal article" date="2015" name="Nature">
        <title>rRNA introns, odd ribosomes, and small enigmatic genomes across a large radiation of phyla.</title>
        <authorList>
            <person name="Brown C.T."/>
            <person name="Hug L.A."/>
            <person name="Thomas B.C."/>
            <person name="Sharon I."/>
            <person name="Castelle C.J."/>
            <person name="Singh A."/>
            <person name="Wilkins M.J."/>
            <person name="Williams K.H."/>
            <person name="Banfield J.F."/>
        </authorList>
    </citation>
    <scope>NUCLEOTIDE SEQUENCE [LARGE SCALE GENOMIC DNA]</scope>
</reference>
<dbReference type="Pfam" id="PF01035">
    <property type="entry name" value="DNA_binding_1"/>
    <property type="match status" value="1"/>
</dbReference>
<dbReference type="NCBIfam" id="TIGR00589">
    <property type="entry name" value="ogt"/>
    <property type="match status" value="1"/>
</dbReference>
<evidence type="ECO:0000256" key="3">
    <source>
        <dbReference type="ARBA" id="ARBA00011918"/>
    </source>
</evidence>
<evidence type="ECO:0000256" key="4">
    <source>
        <dbReference type="ARBA" id="ARBA00022603"/>
    </source>
</evidence>
<dbReference type="PANTHER" id="PTHR10815">
    <property type="entry name" value="METHYLATED-DNA--PROTEIN-CYSTEINE METHYLTRANSFERASE"/>
    <property type="match status" value="1"/>
</dbReference>
<dbReference type="InterPro" id="IPR036388">
    <property type="entry name" value="WH-like_DNA-bd_sf"/>
</dbReference>
<keyword evidence="5 10" id="KW-0808">Transferase</keyword>
<comment type="caution">
    <text evidence="10">The sequence shown here is derived from an EMBL/GenBank/DDBJ whole genome shotgun (WGS) entry which is preliminary data.</text>
</comment>
<dbReference type="FunFam" id="1.10.10.10:FF:000214">
    <property type="entry name" value="Methylated-DNA--protein-cysteine methyltransferase"/>
    <property type="match status" value="1"/>
</dbReference>
<keyword evidence="4 10" id="KW-0489">Methyltransferase</keyword>
<dbReference type="EC" id="2.1.1.63" evidence="3"/>
<evidence type="ECO:0000256" key="2">
    <source>
        <dbReference type="ARBA" id="ARBA00008711"/>
    </source>
</evidence>
<dbReference type="GO" id="GO:0032259">
    <property type="term" value="P:methylation"/>
    <property type="evidence" value="ECO:0007669"/>
    <property type="project" value="UniProtKB-KW"/>
</dbReference>
<evidence type="ECO:0000313" key="10">
    <source>
        <dbReference type="EMBL" id="KKR31319.1"/>
    </source>
</evidence>
<evidence type="ECO:0000259" key="9">
    <source>
        <dbReference type="Pfam" id="PF01035"/>
    </source>
</evidence>
<dbReference type="InterPro" id="IPR014048">
    <property type="entry name" value="MethylDNA_cys_MeTrfase_DNA-bd"/>
</dbReference>
<proteinExistence type="inferred from homology"/>
<comment type="similarity">
    <text evidence="2">Belongs to the MGMT family.</text>
</comment>
<dbReference type="AlphaFoldDB" id="A0A0G0PT26"/>
<accession>A0A0G0PT26</accession>
<sequence>MAKELTHFERKVYTVVKKIPFGEVRAYAWVAERVGKPGASRAVGNSLNKNPFPIIVPCHRVVPKDGSIGEYAFGRDLKRKLLEMEYASRDKVKIKRRRS</sequence>
<feature type="domain" description="Methylated-DNA-[protein]-cysteine S-methyltransferase DNA binding" evidence="9">
    <location>
        <begin position="8"/>
        <end position="85"/>
    </location>
</feature>
<evidence type="ECO:0000313" key="11">
    <source>
        <dbReference type="Proteomes" id="UP000034539"/>
    </source>
</evidence>
<dbReference type="Gene3D" id="1.10.10.10">
    <property type="entry name" value="Winged helix-like DNA-binding domain superfamily/Winged helix DNA-binding domain"/>
    <property type="match status" value="1"/>
</dbReference>
<evidence type="ECO:0000256" key="8">
    <source>
        <dbReference type="ARBA" id="ARBA00049348"/>
    </source>
</evidence>
<dbReference type="PANTHER" id="PTHR10815:SF13">
    <property type="entry name" value="METHYLATED-DNA--PROTEIN-CYSTEINE METHYLTRANSFERASE"/>
    <property type="match status" value="1"/>
</dbReference>
<dbReference type="SUPFAM" id="SSF46767">
    <property type="entry name" value="Methylated DNA-protein cysteine methyltransferase, C-terminal domain"/>
    <property type="match status" value="1"/>
</dbReference>
<dbReference type="Proteomes" id="UP000034539">
    <property type="component" value="Unassembled WGS sequence"/>
</dbReference>
<dbReference type="GO" id="GO:0006281">
    <property type="term" value="P:DNA repair"/>
    <property type="evidence" value="ECO:0007669"/>
    <property type="project" value="UniProtKB-KW"/>
</dbReference>
<gene>
    <name evidence="10" type="ORF">UT63_C0074G0007</name>
</gene>
<evidence type="ECO:0000256" key="1">
    <source>
        <dbReference type="ARBA" id="ARBA00001286"/>
    </source>
</evidence>
<keyword evidence="7" id="KW-0234">DNA repair</keyword>
<dbReference type="PATRIC" id="fig|1618450.3.peg.1331"/>
<evidence type="ECO:0000256" key="7">
    <source>
        <dbReference type="ARBA" id="ARBA00023204"/>
    </source>
</evidence>